<dbReference type="PANTHER" id="PTHR47861">
    <property type="entry name" value="FKBP-TYPE PEPTIDYL-PROLYL CIS-TRANS ISOMERASE SLYD"/>
    <property type="match status" value="1"/>
</dbReference>
<evidence type="ECO:0000259" key="11">
    <source>
        <dbReference type="PROSITE" id="PS50059"/>
    </source>
</evidence>
<evidence type="ECO:0000313" key="12">
    <source>
        <dbReference type="EMBL" id="SDP10249.1"/>
    </source>
</evidence>
<dbReference type="Proteomes" id="UP000199073">
    <property type="component" value="Unassembled WGS sequence"/>
</dbReference>
<sequence>MTQPKNNDTVVVAFTGKLDNGEIFYVVEKDNPMSVALGSGDLPPTVESAILEMKVGDTKKIRVPPDEGYGPRQKDLLQVIESEEMVASIKPLPGMVLSLQVEKDGQPQKVPATVIQVDGPKVTVDYNHPLAGHHLTYELVLLDIIKAAVH</sequence>
<evidence type="ECO:0000256" key="3">
    <source>
        <dbReference type="ARBA" id="ARBA00006577"/>
    </source>
</evidence>
<dbReference type="InterPro" id="IPR046357">
    <property type="entry name" value="PPIase_dom_sf"/>
</dbReference>
<dbReference type="RefSeq" id="WP_176761154.1">
    <property type="nucleotide sequence ID" value="NZ_FNJI01000010.1"/>
</dbReference>
<keyword evidence="7 9" id="KW-0413">Isomerase</keyword>
<evidence type="ECO:0000256" key="9">
    <source>
        <dbReference type="PROSITE-ProRule" id="PRU00277"/>
    </source>
</evidence>
<evidence type="ECO:0000256" key="10">
    <source>
        <dbReference type="RuleBase" id="RU003915"/>
    </source>
</evidence>
<evidence type="ECO:0000256" key="4">
    <source>
        <dbReference type="ARBA" id="ARBA00022490"/>
    </source>
</evidence>
<comment type="similarity">
    <text evidence="3 10">Belongs to the FKBP-type PPIase family.</text>
</comment>
<dbReference type="PANTHER" id="PTHR47861:SF3">
    <property type="entry name" value="FKBP-TYPE PEPTIDYL-PROLYL CIS-TRANS ISOMERASE SLYD"/>
    <property type="match status" value="1"/>
</dbReference>
<keyword evidence="6" id="KW-0143">Chaperone</keyword>
<dbReference type="GO" id="GO:0005737">
    <property type="term" value="C:cytoplasm"/>
    <property type="evidence" value="ECO:0007669"/>
    <property type="project" value="UniProtKB-SubCell"/>
</dbReference>
<dbReference type="PROSITE" id="PS50059">
    <property type="entry name" value="FKBP_PPIASE"/>
    <property type="match status" value="1"/>
</dbReference>
<evidence type="ECO:0000256" key="7">
    <source>
        <dbReference type="ARBA" id="ARBA00023235"/>
    </source>
</evidence>
<dbReference type="GO" id="GO:0003755">
    <property type="term" value="F:peptidyl-prolyl cis-trans isomerase activity"/>
    <property type="evidence" value="ECO:0007669"/>
    <property type="project" value="UniProtKB-UniRule"/>
</dbReference>
<keyword evidence="5 9" id="KW-0697">Rotamase</keyword>
<feature type="domain" description="PPIase FKBP-type" evidence="11">
    <location>
        <begin position="7"/>
        <end position="95"/>
    </location>
</feature>
<name>A0A1H0Q0T1_9BACT</name>
<comment type="function">
    <text evidence="8">Also involved in hydrogenase metallocenter assembly, probably by participating in the nickel insertion step. This function in hydrogenase biosynthesis requires chaperone activity and the presence of the metal-binding domain, but not PPIase activity.</text>
</comment>
<dbReference type="Gene3D" id="3.10.50.40">
    <property type="match status" value="1"/>
</dbReference>
<evidence type="ECO:0000256" key="8">
    <source>
        <dbReference type="ARBA" id="ARBA00037071"/>
    </source>
</evidence>
<evidence type="ECO:0000256" key="1">
    <source>
        <dbReference type="ARBA" id="ARBA00000971"/>
    </source>
</evidence>
<accession>A0A1H0Q0T1</accession>
<keyword evidence="4" id="KW-0963">Cytoplasm</keyword>
<dbReference type="EC" id="5.2.1.8" evidence="10"/>
<dbReference type="GO" id="GO:0042026">
    <property type="term" value="P:protein refolding"/>
    <property type="evidence" value="ECO:0007669"/>
    <property type="project" value="UniProtKB-ARBA"/>
</dbReference>
<evidence type="ECO:0000256" key="6">
    <source>
        <dbReference type="ARBA" id="ARBA00023186"/>
    </source>
</evidence>
<dbReference type="AlphaFoldDB" id="A0A1H0Q0T1"/>
<dbReference type="Pfam" id="PF00254">
    <property type="entry name" value="FKBP_C"/>
    <property type="match status" value="1"/>
</dbReference>
<reference evidence="12 13" key="1">
    <citation type="submission" date="2016-10" db="EMBL/GenBank/DDBJ databases">
        <authorList>
            <person name="de Groot N.N."/>
        </authorList>
    </citation>
    <scope>NUCLEOTIDE SEQUENCE [LARGE SCALE GENOMIC DNA]</scope>
    <source>
        <strain evidence="12 13">DSM 12130</strain>
    </source>
</reference>
<dbReference type="SUPFAM" id="SSF54534">
    <property type="entry name" value="FKBP-like"/>
    <property type="match status" value="1"/>
</dbReference>
<dbReference type="STRING" id="91360.SAMN05660330_01819"/>
<proteinExistence type="inferred from homology"/>
<protein>
    <recommendedName>
        <fullName evidence="10">Peptidyl-prolyl cis-trans isomerase</fullName>
        <ecNumber evidence="10">5.2.1.8</ecNumber>
    </recommendedName>
</protein>
<evidence type="ECO:0000313" key="13">
    <source>
        <dbReference type="Proteomes" id="UP000199073"/>
    </source>
</evidence>
<dbReference type="InterPro" id="IPR001179">
    <property type="entry name" value="PPIase_FKBP_dom"/>
</dbReference>
<gene>
    <name evidence="12" type="ORF">SAMN05660330_01819</name>
</gene>
<keyword evidence="13" id="KW-1185">Reference proteome</keyword>
<evidence type="ECO:0000256" key="5">
    <source>
        <dbReference type="ARBA" id="ARBA00023110"/>
    </source>
</evidence>
<comment type="subcellular location">
    <subcellularLocation>
        <location evidence="2">Cytoplasm</location>
    </subcellularLocation>
</comment>
<organism evidence="12 13">
    <name type="scientific">Desulforhopalus singaporensis</name>
    <dbReference type="NCBI Taxonomy" id="91360"/>
    <lineage>
        <taxon>Bacteria</taxon>
        <taxon>Pseudomonadati</taxon>
        <taxon>Thermodesulfobacteriota</taxon>
        <taxon>Desulfobulbia</taxon>
        <taxon>Desulfobulbales</taxon>
        <taxon>Desulfocapsaceae</taxon>
        <taxon>Desulforhopalus</taxon>
    </lineage>
</organism>
<dbReference type="EMBL" id="FNJI01000010">
    <property type="protein sequence ID" value="SDP10249.1"/>
    <property type="molecule type" value="Genomic_DNA"/>
</dbReference>
<evidence type="ECO:0000256" key="2">
    <source>
        <dbReference type="ARBA" id="ARBA00004496"/>
    </source>
</evidence>
<comment type="catalytic activity">
    <reaction evidence="1 9 10">
        <text>[protein]-peptidylproline (omega=180) = [protein]-peptidylproline (omega=0)</text>
        <dbReference type="Rhea" id="RHEA:16237"/>
        <dbReference type="Rhea" id="RHEA-COMP:10747"/>
        <dbReference type="Rhea" id="RHEA-COMP:10748"/>
        <dbReference type="ChEBI" id="CHEBI:83833"/>
        <dbReference type="ChEBI" id="CHEBI:83834"/>
        <dbReference type="EC" id="5.2.1.8"/>
    </reaction>
</comment>